<dbReference type="Gene3D" id="3.50.50.60">
    <property type="entry name" value="FAD/NAD(P)-binding domain"/>
    <property type="match status" value="1"/>
</dbReference>
<dbReference type="GO" id="GO:0030328">
    <property type="term" value="P:prenylcysteine catabolic process"/>
    <property type="evidence" value="ECO:0007669"/>
    <property type="project" value="InterPro"/>
</dbReference>
<sequence>MIRISLLAHLTLLLALVHAVVSHQHPFSAAQDATTTPRTQSDVPQPPLFPSRETADVRRIAIVGGGPSGTSAAYFLSTAASHLSSLNHTTTLSMTLFERSPILGGRAAITHPYTNTSYDPIELGASIFADVNYNLRRAVQDFKLDTGAHTGVGGETGIWDGQQFLFTGDQGSWWTSARFFLRYGYGAVTTQGLVARQLGWFSGLYRAPFLHSREREGEKERKETVSGYPWSTVGELAEAVNASSLVGQTGMAFLKDHRVGELFIEEMVEAATRVNYAQDTDAIHAFGAMVSLAASGATGVKTGNFRIFEEFAKRSGARILTGVEGEVTGLIRYPTANGTKWYVGSKSGEGELFDAVILATPWHNSGITLLNTPHRVKGVPFVHLHVTLLTTSRTSPRGSYFGMGENDAVPRTILTSSESVRRAKGDTSKKGPRLEFFSLTYLRSVTHPQDGGKEWVVKIFSPSAIPVSLLDSLFGDSISWVQRHEWDSYPQLHPTDRFPHIEIDDNLYYSNALESLVSTMETSTVAAKNSVALLMKKWFGDAFVNGKGCRYGVGDWGRDPMDGENWAGWGCDSG</sequence>
<dbReference type="PIRSF" id="PIRSF036292">
    <property type="entry name" value="Prenylcysteine_oxidase"/>
    <property type="match status" value="1"/>
</dbReference>
<keyword evidence="6" id="KW-0560">Oxidoreductase</keyword>
<evidence type="ECO:0000259" key="10">
    <source>
        <dbReference type="Pfam" id="PF07156"/>
    </source>
</evidence>
<dbReference type="GO" id="GO:0030327">
    <property type="term" value="P:prenylated protein catabolic process"/>
    <property type="evidence" value="ECO:0007669"/>
    <property type="project" value="TreeGrafter"/>
</dbReference>
<evidence type="ECO:0000256" key="7">
    <source>
        <dbReference type="ARBA" id="ARBA00023180"/>
    </source>
</evidence>
<dbReference type="GO" id="GO:0001735">
    <property type="term" value="F:prenylcysteine oxidase activity"/>
    <property type="evidence" value="ECO:0007669"/>
    <property type="project" value="InterPro"/>
</dbReference>
<keyword evidence="3" id="KW-0285">Flavoprotein</keyword>
<proteinExistence type="inferred from homology"/>
<dbReference type="InterPro" id="IPR017046">
    <property type="entry name" value="Prenylcysteine_Oxase1"/>
</dbReference>
<dbReference type="eggNOG" id="ENOG502QSHJ">
    <property type="taxonomic scope" value="Eukaryota"/>
</dbReference>
<dbReference type="SUPFAM" id="SSF51905">
    <property type="entry name" value="FAD/NAD(P)-binding domain"/>
    <property type="match status" value="1"/>
</dbReference>
<keyword evidence="12" id="KW-1185">Reference proteome</keyword>
<protein>
    <recommendedName>
        <fullName evidence="10">Prenylcysteine lyase domain-containing protein</fullName>
    </recommendedName>
</protein>
<organism evidence="11 12">
    <name type="scientific">Kalmanozyma brasiliensis (strain GHG001)</name>
    <name type="common">Yeast</name>
    <name type="synonym">Pseudozyma brasiliensis</name>
    <dbReference type="NCBI Taxonomy" id="1365824"/>
    <lineage>
        <taxon>Eukaryota</taxon>
        <taxon>Fungi</taxon>
        <taxon>Dikarya</taxon>
        <taxon>Basidiomycota</taxon>
        <taxon>Ustilaginomycotina</taxon>
        <taxon>Ustilaginomycetes</taxon>
        <taxon>Ustilaginales</taxon>
        <taxon>Ustilaginaceae</taxon>
        <taxon>Kalmanozyma</taxon>
    </lineage>
</organism>
<evidence type="ECO:0000256" key="4">
    <source>
        <dbReference type="ARBA" id="ARBA00022729"/>
    </source>
</evidence>
<dbReference type="GeneID" id="27416769"/>
<dbReference type="Pfam" id="PF07156">
    <property type="entry name" value="Prenylcys_lyase"/>
    <property type="match status" value="1"/>
</dbReference>
<reference evidence="12" key="1">
    <citation type="journal article" date="2013" name="Genome Announc.">
        <title>Draft genome sequence of Pseudozyma brasiliensis sp. nov. strain GHG001, a high producer of endo-1,4-xylanase isolated from an insect pest of sugarcane.</title>
        <authorList>
            <person name="Oliveira J.V.D.C."/>
            <person name="dos Santos R.A.C."/>
            <person name="Borges T.A."/>
            <person name="Riano-Pachon D.M."/>
            <person name="Goldman G.H."/>
        </authorList>
    </citation>
    <scope>NUCLEOTIDE SEQUENCE [LARGE SCALE GENOMIC DNA]</scope>
    <source>
        <strain evidence="12">GHG001</strain>
    </source>
</reference>
<dbReference type="RefSeq" id="XP_016294269.1">
    <property type="nucleotide sequence ID" value="XM_016434170.1"/>
</dbReference>
<comment type="cofactor">
    <cofactor evidence="1">
        <name>FAD</name>
        <dbReference type="ChEBI" id="CHEBI:57692"/>
    </cofactor>
</comment>
<evidence type="ECO:0000256" key="6">
    <source>
        <dbReference type="ARBA" id="ARBA00023002"/>
    </source>
</evidence>
<evidence type="ECO:0000256" key="2">
    <source>
        <dbReference type="ARBA" id="ARBA00009967"/>
    </source>
</evidence>
<feature type="region of interest" description="Disordered" evidence="8">
    <location>
        <begin position="28"/>
        <end position="50"/>
    </location>
</feature>
<dbReference type="Pfam" id="PF13450">
    <property type="entry name" value="NAD_binding_8"/>
    <property type="match status" value="1"/>
</dbReference>
<keyword evidence="5" id="KW-0274">FAD</keyword>
<evidence type="ECO:0000256" key="1">
    <source>
        <dbReference type="ARBA" id="ARBA00001974"/>
    </source>
</evidence>
<evidence type="ECO:0000313" key="12">
    <source>
        <dbReference type="Proteomes" id="UP000019377"/>
    </source>
</evidence>
<feature type="domain" description="Prenylcysteine lyase" evidence="10">
    <location>
        <begin position="170"/>
        <end position="539"/>
    </location>
</feature>
<evidence type="ECO:0000256" key="8">
    <source>
        <dbReference type="SAM" id="MobiDB-lite"/>
    </source>
</evidence>
<dbReference type="OMA" id="SIGIWDG"/>
<dbReference type="STRING" id="1365824.V5EV18"/>
<evidence type="ECO:0000313" key="11">
    <source>
        <dbReference type="EMBL" id="EST09280.1"/>
    </source>
</evidence>
<feature type="signal peptide" evidence="9">
    <location>
        <begin position="1"/>
        <end position="22"/>
    </location>
</feature>
<feature type="compositionally biased region" description="Polar residues" evidence="8">
    <location>
        <begin position="31"/>
        <end position="43"/>
    </location>
</feature>
<dbReference type="HOGENOM" id="CLU_021176_0_0_1"/>
<evidence type="ECO:0000256" key="3">
    <source>
        <dbReference type="ARBA" id="ARBA00022630"/>
    </source>
</evidence>
<dbReference type="InterPro" id="IPR036188">
    <property type="entry name" value="FAD/NAD-bd_sf"/>
</dbReference>
<gene>
    <name evidence="11" type="ORF">PSEUBRA_SCAF11g01076</name>
</gene>
<comment type="similarity">
    <text evidence="2">Belongs to the prenylcysteine oxidase family.</text>
</comment>
<keyword evidence="4 9" id="KW-0732">Signal</keyword>
<evidence type="ECO:0000256" key="5">
    <source>
        <dbReference type="ARBA" id="ARBA00022827"/>
    </source>
</evidence>
<accession>V5EV18</accession>
<keyword evidence="7" id="KW-0325">Glycoprotein</keyword>
<dbReference type="AlphaFoldDB" id="V5EV18"/>
<name>V5EV18_KALBG</name>
<feature type="chain" id="PRO_5004732506" description="Prenylcysteine lyase domain-containing protein" evidence="9">
    <location>
        <begin position="23"/>
        <end position="574"/>
    </location>
</feature>
<dbReference type="Proteomes" id="UP000019377">
    <property type="component" value="Unassembled WGS sequence"/>
</dbReference>
<dbReference type="PANTHER" id="PTHR15944">
    <property type="entry name" value="FARNESYLCYSTEINE LYASE"/>
    <property type="match status" value="1"/>
</dbReference>
<dbReference type="InterPro" id="IPR010795">
    <property type="entry name" value="Prenylcys_lyase"/>
</dbReference>
<evidence type="ECO:0000256" key="9">
    <source>
        <dbReference type="SAM" id="SignalP"/>
    </source>
</evidence>
<dbReference type="OrthoDB" id="437369at2759"/>
<dbReference type="EMBL" id="KI545853">
    <property type="protein sequence ID" value="EST09280.1"/>
    <property type="molecule type" value="Genomic_DNA"/>
</dbReference>
<dbReference type="PANTHER" id="PTHR15944:SF0">
    <property type="entry name" value="PRENYLCYSTEINE LYASE DOMAIN-CONTAINING PROTEIN"/>
    <property type="match status" value="1"/>
</dbReference>